<feature type="domain" description="Major facilitator superfamily (MFS) profile" evidence="7">
    <location>
        <begin position="1"/>
        <end position="439"/>
    </location>
</feature>
<evidence type="ECO:0000256" key="5">
    <source>
        <dbReference type="ARBA" id="ARBA00023136"/>
    </source>
</evidence>
<protein>
    <submittedName>
        <fullName evidence="8">MFS transporter</fullName>
    </submittedName>
</protein>
<feature type="transmembrane region" description="Helical" evidence="6">
    <location>
        <begin position="285"/>
        <end position="307"/>
    </location>
</feature>
<dbReference type="SUPFAM" id="SSF103473">
    <property type="entry name" value="MFS general substrate transporter"/>
    <property type="match status" value="1"/>
</dbReference>
<keyword evidence="2" id="KW-0813">Transport</keyword>
<dbReference type="GO" id="GO:0005886">
    <property type="term" value="C:plasma membrane"/>
    <property type="evidence" value="ECO:0007669"/>
    <property type="project" value="UniProtKB-SubCell"/>
</dbReference>
<dbReference type="PANTHER" id="PTHR42718">
    <property type="entry name" value="MAJOR FACILITATOR SUPERFAMILY MULTIDRUG TRANSPORTER MFSC"/>
    <property type="match status" value="1"/>
</dbReference>
<dbReference type="GO" id="GO:0022857">
    <property type="term" value="F:transmembrane transporter activity"/>
    <property type="evidence" value="ECO:0007669"/>
    <property type="project" value="InterPro"/>
</dbReference>
<dbReference type="RefSeq" id="WP_163744479.1">
    <property type="nucleotide sequence ID" value="NZ_JAAGOA010000030.1"/>
</dbReference>
<dbReference type="EMBL" id="JAAGOA010000030">
    <property type="protein sequence ID" value="NEE04172.1"/>
    <property type="molecule type" value="Genomic_DNA"/>
</dbReference>
<dbReference type="AlphaFoldDB" id="A0A6L9SIB6"/>
<evidence type="ECO:0000313" key="9">
    <source>
        <dbReference type="Proteomes" id="UP000475214"/>
    </source>
</evidence>
<keyword evidence="3 6" id="KW-0812">Transmembrane</keyword>
<dbReference type="PROSITE" id="PS50850">
    <property type="entry name" value="MFS"/>
    <property type="match status" value="1"/>
</dbReference>
<evidence type="ECO:0000256" key="1">
    <source>
        <dbReference type="ARBA" id="ARBA00004651"/>
    </source>
</evidence>
<feature type="transmembrane region" description="Helical" evidence="6">
    <location>
        <begin position="31"/>
        <end position="54"/>
    </location>
</feature>
<dbReference type="InterPro" id="IPR011701">
    <property type="entry name" value="MFS"/>
</dbReference>
<feature type="transmembrane region" description="Helical" evidence="6">
    <location>
        <begin position="350"/>
        <end position="370"/>
    </location>
</feature>
<proteinExistence type="predicted"/>
<feature type="transmembrane region" description="Helical" evidence="6">
    <location>
        <begin position="90"/>
        <end position="112"/>
    </location>
</feature>
<feature type="transmembrane region" description="Helical" evidence="6">
    <location>
        <begin position="382"/>
        <end position="405"/>
    </location>
</feature>
<accession>A0A6L9SIB6</accession>
<evidence type="ECO:0000256" key="2">
    <source>
        <dbReference type="ARBA" id="ARBA00022448"/>
    </source>
</evidence>
<sequence length="440" mass="44204">MFTFALATLVIASESTMAAFALPLIGADLDVSVGATAWILLAYALPLAALAIPLGRWIDSADLRTVFIWSLSGVGLVSVLTAVAPSFGLIIVLRAVQGVAAAAYLAGYLPIVTKTVRGDQRARAMSYIATIMTLGSMAVTPLGGLVADTLGWRAVFVIKLPLLVAVLVLGRRTIPTTRAASGGAGMPGPSVGVVVDAVLIGGAITAGLLAANRADGSWLLVAALLATSTALIWCWLRLRTSRPVIALVRSRPFGLTALSLLLLSAFTGLTSFSLPYFVSDVMGESLALLGIATLFFAGVAAAVSPFAGHLADRLGPRPVAATGAAIIGAGLLSMLTLSPEATVTDLAWRLAVVGLGAALCNAPTTTALLNTTPPGQAGIAGGVGNVARTIGTALGPAIAAAMWSISSTDTAGFRSGVVALAAVTLAACVTILAGSAKTPA</sequence>
<dbReference type="Gene3D" id="1.20.1720.10">
    <property type="entry name" value="Multidrug resistance protein D"/>
    <property type="match status" value="1"/>
</dbReference>
<dbReference type="Proteomes" id="UP000475214">
    <property type="component" value="Unassembled WGS sequence"/>
</dbReference>
<dbReference type="PRINTS" id="PR01036">
    <property type="entry name" value="TCRTETB"/>
</dbReference>
<feature type="transmembrane region" description="Helical" evidence="6">
    <location>
        <begin position="257"/>
        <end position="279"/>
    </location>
</feature>
<feature type="transmembrane region" description="Helical" evidence="6">
    <location>
        <begin position="417"/>
        <end position="436"/>
    </location>
</feature>
<dbReference type="InterPro" id="IPR036259">
    <property type="entry name" value="MFS_trans_sf"/>
</dbReference>
<dbReference type="PANTHER" id="PTHR42718:SF9">
    <property type="entry name" value="MAJOR FACILITATOR SUPERFAMILY MULTIDRUG TRANSPORTER MFSC"/>
    <property type="match status" value="1"/>
</dbReference>
<evidence type="ECO:0000259" key="7">
    <source>
        <dbReference type="PROSITE" id="PS50850"/>
    </source>
</evidence>
<feature type="transmembrane region" description="Helical" evidence="6">
    <location>
        <begin position="191"/>
        <end position="211"/>
    </location>
</feature>
<organism evidence="8 9">
    <name type="scientific">Phytoactinopolyspora halotolerans</name>
    <dbReference type="NCBI Taxonomy" id="1981512"/>
    <lineage>
        <taxon>Bacteria</taxon>
        <taxon>Bacillati</taxon>
        <taxon>Actinomycetota</taxon>
        <taxon>Actinomycetes</taxon>
        <taxon>Jiangellales</taxon>
        <taxon>Jiangellaceae</taxon>
        <taxon>Phytoactinopolyspora</taxon>
    </lineage>
</organism>
<gene>
    <name evidence="8" type="ORF">G1H10_28780</name>
</gene>
<reference evidence="8 9" key="1">
    <citation type="submission" date="2020-02" db="EMBL/GenBank/DDBJ databases">
        <authorList>
            <person name="Li X.-J."/>
            <person name="Han X.-M."/>
        </authorList>
    </citation>
    <scope>NUCLEOTIDE SEQUENCE [LARGE SCALE GENOMIC DNA]</scope>
    <source>
        <strain evidence="8 9">CCTCC AB 2017055</strain>
    </source>
</reference>
<feature type="transmembrane region" description="Helical" evidence="6">
    <location>
        <begin position="319"/>
        <end position="338"/>
    </location>
</feature>
<dbReference type="Pfam" id="PF07690">
    <property type="entry name" value="MFS_1"/>
    <property type="match status" value="1"/>
</dbReference>
<feature type="transmembrane region" description="Helical" evidence="6">
    <location>
        <begin position="217"/>
        <end position="236"/>
    </location>
</feature>
<feature type="transmembrane region" description="Helical" evidence="6">
    <location>
        <begin position="124"/>
        <end position="144"/>
    </location>
</feature>
<comment type="subcellular location">
    <subcellularLocation>
        <location evidence="1">Cell membrane</location>
        <topology evidence="1">Multi-pass membrane protein</topology>
    </subcellularLocation>
</comment>
<dbReference type="Gene3D" id="1.20.1250.20">
    <property type="entry name" value="MFS general substrate transporter like domains"/>
    <property type="match status" value="1"/>
</dbReference>
<keyword evidence="4 6" id="KW-1133">Transmembrane helix</keyword>
<keyword evidence="5 6" id="KW-0472">Membrane</keyword>
<feature type="transmembrane region" description="Helical" evidence="6">
    <location>
        <begin position="150"/>
        <end position="170"/>
    </location>
</feature>
<keyword evidence="9" id="KW-1185">Reference proteome</keyword>
<name>A0A6L9SIB6_9ACTN</name>
<evidence type="ECO:0000256" key="6">
    <source>
        <dbReference type="SAM" id="Phobius"/>
    </source>
</evidence>
<evidence type="ECO:0000256" key="4">
    <source>
        <dbReference type="ARBA" id="ARBA00022989"/>
    </source>
</evidence>
<evidence type="ECO:0000313" key="8">
    <source>
        <dbReference type="EMBL" id="NEE04172.1"/>
    </source>
</evidence>
<dbReference type="InterPro" id="IPR020846">
    <property type="entry name" value="MFS_dom"/>
</dbReference>
<comment type="caution">
    <text evidence="8">The sequence shown here is derived from an EMBL/GenBank/DDBJ whole genome shotgun (WGS) entry which is preliminary data.</text>
</comment>
<feature type="transmembrane region" description="Helical" evidence="6">
    <location>
        <begin position="66"/>
        <end position="84"/>
    </location>
</feature>
<evidence type="ECO:0000256" key="3">
    <source>
        <dbReference type="ARBA" id="ARBA00022692"/>
    </source>
</evidence>